<keyword evidence="3" id="KW-1185">Reference proteome</keyword>
<sequence>MGKTSKRRRRAPSTSSSSSSSPESSSSSSSTGDKREIKQLKKQLSSLQQRIGSGSSGLKVTIDETLIPIFDPGTDNQNASDWVRKVDDLMSFYNWDERIVVKMATNRLRGNARKWYDSLPSPCLKWREMKCLIIKNFPTPVQFGRHLVDAANYAPQPNQTLSDYCFEKVSKLNQLKLDIPPEYMIDSIIEGINDENLKLSLRAASFKTVGEIASYLRNIPNRGGGGVSSAPPSRSTTGISHKNFNRFGLGNSSKYDRKDELNHSNHLSCFNCRGSHMVRDWPKPLIDCIRCRKLGHREENCQLAKI</sequence>
<evidence type="ECO:0008006" key="4">
    <source>
        <dbReference type="Google" id="ProtNLM"/>
    </source>
</evidence>
<dbReference type="Proteomes" id="UP000719412">
    <property type="component" value="Unassembled WGS sequence"/>
</dbReference>
<reference evidence="2" key="2">
    <citation type="submission" date="2021-08" db="EMBL/GenBank/DDBJ databases">
        <authorList>
            <person name="Eriksson T."/>
        </authorList>
    </citation>
    <scope>NUCLEOTIDE SEQUENCE</scope>
    <source>
        <strain evidence="2">Stoneville</strain>
        <tissue evidence="2">Whole head</tissue>
    </source>
</reference>
<feature type="region of interest" description="Disordered" evidence="1">
    <location>
        <begin position="1"/>
        <end position="49"/>
    </location>
</feature>
<feature type="region of interest" description="Disordered" evidence="1">
    <location>
        <begin position="223"/>
        <end position="245"/>
    </location>
</feature>
<dbReference type="AlphaFoldDB" id="A0A8J6HJQ2"/>
<feature type="compositionally biased region" description="Low complexity" evidence="1">
    <location>
        <begin position="12"/>
        <end position="31"/>
    </location>
</feature>
<reference evidence="2" key="1">
    <citation type="journal article" date="2020" name="J Insects Food Feed">
        <title>The yellow mealworm (Tenebrio molitor) genome: a resource for the emerging insects as food and feed industry.</title>
        <authorList>
            <person name="Eriksson T."/>
            <person name="Andere A."/>
            <person name="Kelstrup H."/>
            <person name="Emery V."/>
            <person name="Picard C."/>
        </authorList>
    </citation>
    <scope>NUCLEOTIDE SEQUENCE</scope>
    <source>
        <strain evidence="2">Stoneville</strain>
        <tissue evidence="2">Whole head</tissue>
    </source>
</reference>
<feature type="compositionally biased region" description="Basic residues" evidence="1">
    <location>
        <begin position="1"/>
        <end position="11"/>
    </location>
</feature>
<evidence type="ECO:0000313" key="2">
    <source>
        <dbReference type="EMBL" id="KAH0815582.1"/>
    </source>
</evidence>
<dbReference type="EMBL" id="JABDTM020022906">
    <property type="protein sequence ID" value="KAH0815582.1"/>
    <property type="molecule type" value="Genomic_DNA"/>
</dbReference>
<name>A0A8J6HJQ2_TENMO</name>
<gene>
    <name evidence="2" type="ORF">GEV33_007209</name>
</gene>
<evidence type="ECO:0000256" key="1">
    <source>
        <dbReference type="SAM" id="MobiDB-lite"/>
    </source>
</evidence>
<accession>A0A8J6HJQ2</accession>
<comment type="caution">
    <text evidence="2">The sequence shown here is derived from an EMBL/GenBank/DDBJ whole genome shotgun (WGS) entry which is preliminary data.</text>
</comment>
<proteinExistence type="predicted"/>
<protein>
    <recommendedName>
        <fullName evidence="4">CCHC-type domain-containing protein</fullName>
    </recommendedName>
</protein>
<evidence type="ECO:0000313" key="3">
    <source>
        <dbReference type="Proteomes" id="UP000719412"/>
    </source>
</evidence>
<feature type="compositionally biased region" description="Polar residues" evidence="1">
    <location>
        <begin position="230"/>
        <end position="242"/>
    </location>
</feature>
<dbReference type="PANTHER" id="PTHR33223:SF6">
    <property type="entry name" value="CCHC-TYPE DOMAIN-CONTAINING PROTEIN"/>
    <property type="match status" value="1"/>
</dbReference>
<organism evidence="2 3">
    <name type="scientific">Tenebrio molitor</name>
    <name type="common">Yellow mealworm beetle</name>
    <dbReference type="NCBI Taxonomy" id="7067"/>
    <lineage>
        <taxon>Eukaryota</taxon>
        <taxon>Metazoa</taxon>
        <taxon>Ecdysozoa</taxon>
        <taxon>Arthropoda</taxon>
        <taxon>Hexapoda</taxon>
        <taxon>Insecta</taxon>
        <taxon>Pterygota</taxon>
        <taxon>Neoptera</taxon>
        <taxon>Endopterygota</taxon>
        <taxon>Coleoptera</taxon>
        <taxon>Polyphaga</taxon>
        <taxon>Cucujiformia</taxon>
        <taxon>Tenebrionidae</taxon>
        <taxon>Tenebrio</taxon>
    </lineage>
</organism>
<dbReference type="PANTHER" id="PTHR33223">
    <property type="entry name" value="CCHC-TYPE DOMAIN-CONTAINING PROTEIN"/>
    <property type="match status" value="1"/>
</dbReference>